<dbReference type="InterPro" id="IPR043735">
    <property type="entry name" value="DUF5680"/>
</dbReference>
<gene>
    <name evidence="2" type="ORF">A2119_01830</name>
</gene>
<dbReference type="Proteomes" id="UP000178179">
    <property type="component" value="Unassembled WGS sequence"/>
</dbReference>
<accession>A0A1G1YX02</accession>
<dbReference type="Pfam" id="PF18931">
    <property type="entry name" value="DUF5680"/>
    <property type="match status" value="1"/>
</dbReference>
<evidence type="ECO:0000259" key="1">
    <source>
        <dbReference type="Pfam" id="PF18931"/>
    </source>
</evidence>
<dbReference type="AlphaFoldDB" id="A0A1G1YX02"/>
<dbReference type="EMBL" id="MHIS01000008">
    <property type="protein sequence ID" value="OGY56759.1"/>
    <property type="molecule type" value="Genomic_DNA"/>
</dbReference>
<evidence type="ECO:0000313" key="2">
    <source>
        <dbReference type="EMBL" id="OGY56759.1"/>
    </source>
</evidence>
<sequence>MELDKLNDFLGKAALATYAGGGERVQPQRPGFYELKYREGDFYYRDSFAGYLSSHGQEVVWHKDKPVWMCSYAGGMTGSRKDDPAFADETFEFLKKAMRTGEKSKAFQPRGPKEFKDGDWEYKNDWSGGISEFKGHEEISNKGETVFIHDFFGGLLRDGRK</sequence>
<proteinExistence type="predicted"/>
<feature type="domain" description="DUF5680" evidence="1">
    <location>
        <begin position="46"/>
        <end position="156"/>
    </location>
</feature>
<name>A0A1G1YX02_9BACT</name>
<evidence type="ECO:0000313" key="3">
    <source>
        <dbReference type="Proteomes" id="UP000178179"/>
    </source>
</evidence>
<comment type="caution">
    <text evidence="2">The sequence shown here is derived from an EMBL/GenBank/DDBJ whole genome shotgun (WGS) entry which is preliminary data.</text>
</comment>
<organism evidence="2 3">
    <name type="scientific">Candidatus Colwellbacteria bacterium GWA2_46_10</name>
    <dbReference type="NCBI Taxonomy" id="1797684"/>
    <lineage>
        <taxon>Bacteria</taxon>
        <taxon>Candidatus Colwelliibacteriota</taxon>
    </lineage>
</organism>
<reference evidence="2 3" key="1">
    <citation type="journal article" date="2016" name="Nat. Commun.">
        <title>Thousands of microbial genomes shed light on interconnected biogeochemical processes in an aquifer system.</title>
        <authorList>
            <person name="Anantharaman K."/>
            <person name="Brown C.T."/>
            <person name="Hug L.A."/>
            <person name="Sharon I."/>
            <person name="Castelle C.J."/>
            <person name="Probst A.J."/>
            <person name="Thomas B.C."/>
            <person name="Singh A."/>
            <person name="Wilkins M.J."/>
            <person name="Karaoz U."/>
            <person name="Brodie E.L."/>
            <person name="Williams K.H."/>
            <person name="Hubbard S.S."/>
            <person name="Banfield J.F."/>
        </authorList>
    </citation>
    <scope>NUCLEOTIDE SEQUENCE [LARGE SCALE GENOMIC DNA]</scope>
</reference>
<protein>
    <recommendedName>
        <fullName evidence="1">DUF5680 domain-containing protein</fullName>
    </recommendedName>
</protein>